<dbReference type="EMBL" id="JAGQHR010000581">
    <property type="protein sequence ID" value="MCA9729125.1"/>
    <property type="molecule type" value="Genomic_DNA"/>
</dbReference>
<dbReference type="InterPro" id="IPR026444">
    <property type="entry name" value="Secre_tail"/>
</dbReference>
<evidence type="ECO:0000313" key="2">
    <source>
        <dbReference type="EMBL" id="MCA9729125.1"/>
    </source>
</evidence>
<dbReference type="NCBIfam" id="TIGR04183">
    <property type="entry name" value="Por_Secre_tail"/>
    <property type="match status" value="1"/>
</dbReference>
<evidence type="ECO:0000313" key="3">
    <source>
        <dbReference type="Proteomes" id="UP000697710"/>
    </source>
</evidence>
<gene>
    <name evidence="2" type="ORF">KC729_15655</name>
</gene>
<feature type="domain" description="FlgD/Vpr Ig-like" evidence="1">
    <location>
        <begin position="711"/>
        <end position="767"/>
    </location>
</feature>
<dbReference type="Gene3D" id="2.60.40.10">
    <property type="entry name" value="Immunoglobulins"/>
    <property type="match status" value="2"/>
</dbReference>
<name>A0A956M380_UNCEI</name>
<dbReference type="InterPro" id="IPR013783">
    <property type="entry name" value="Ig-like_fold"/>
</dbReference>
<dbReference type="InterPro" id="IPR025965">
    <property type="entry name" value="FlgD/Vpr_Ig-like"/>
</dbReference>
<dbReference type="Pfam" id="PF13860">
    <property type="entry name" value="FlgD_ig"/>
    <property type="match status" value="1"/>
</dbReference>
<sequence>EFYFYIYSLLGDPAMEIWTAPPRPLVVETPSAIPAGSSSLEIRVFAEDGTTPVPDARVGVTRGGQLVGAAFTDADGFASVLAPIPPGETALRVTVTGTGLLPRRTEIAVESTPILALDAIELVDDGTVGSVGNGDGIPNPGETIALRVGLRNQGPDMIAAAAATLEALWGAEVIGAQTSYPGVQAGDRTDPESPFLIRIAETAEDGMTPRFRLRVVEDGTESTAGFQIDVVAPALVRRAHTLAGDAVLDPGETTDLTVALENGGRRTASDLQAVLRSETPALASVIEATASYGTIDVGESAEPATSFRIRAADDAPIGQGAVFTLTTTTGEGYVAQISFTVPIGSVDYRAPLGPDAYGYWAYDSADTDYPDGAPLYDWISCSTAYGGSGTRLDLHDNTEVVVDLPFPFVYYGKSYDALLVADNGWASFDLTDDFDYYNWSIPNTYGNGALLAPFWDNLDPDKKHDGVLVGDGIYVWNDADQHRFVVEWSRLGNLFSQHDDEDRQDYDDLQTFELVLFDPVYYPTPTGDGIIRFQYKQVVNNDTERMFATVGIENETEDIGLEYSYANAYAAAAAPLSAGLAIEFSTIPARYQPFHLLDVTARREGGGVRLLWEPCDARPRGGYRIYRSADSEARRPVVGRVPGTATTFLDVSVDAADRYRYWIGSTDPVGYETVFGPFGSDGGASLPRELALRAGPPNPSVTFATLEYAVPADGPAKLVIYDATGRAVRTLVDGPVPAGAWTATWNGDDDAGERLPSGIYFARLEAGSQRRTAKLTRIR</sequence>
<reference evidence="2" key="2">
    <citation type="journal article" date="2021" name="Microbiome">
        <title>Successional dynamics and alternative stable states in a saline activated sludge microbial community over 9 years.</title>
        <authorList>
            <person name="Wang Y."/>
            <person name="Ye J."/>
            <person name="Ju F."/>
            <person name="Liu L."/>
            <person name="Boyd J.A."/>
            <person name="Deng Y."/>
            <person name="Parks D.H."/>
            <person name="Jiang X."/>
            <person name="Yin X."/>
            <person name="Woodcroft B.J."/>
            <person name="Tyson G.W."/>
            <person name="Hugenholtz P."/>
            <person name="Polz M.F."/>
            <person name="Zhang T."/>
        </authorList>
    </citation>
    <scope>NUCLEOTIDE SEQUENCE</scope>
    <source>
        <strain evidence="2">HKST-UBA01</strain>
    </source>
</reference>
<organism evidence="2 3">
    <name type="scientific">Eiseniibacteriota bacterium</name>
    <dbReference type="NCBI Taxonomy" id="2212470"/>
    <lineage>
        <taxon>Bacteria</taxon>
        <taxon>Candidatus Eiseniibacteriota</taxon>
    </lineage>
</organism>
<accession>A0A956M380</accession>
<comment type="caution">
    <text evidence="2">The sequence shown here is derived from an EMBL/GenBank/DDBJ whole genome shotgun (WGS) entry which is preliminary data.</text>
</comment>
<dbReference type="Gene3D" id="2.60.40.4070">
    <property type="match status" value="1"/>
</dbReference>
<reference evidence="2" key="1">
    <citation type="submission" date="2020-04" db="EMBL/GenBank/DDBJ databases">
        <authorList>
            <person name="Zhang T."/>
        </authorList>
    </citation>
    <scope>NUCLEOTIDE SEQUENCE</scope>
    <source>
        <strain evidence="2">HKST-UBA01</strain>
    </source>
</reference>
<dbReference type="AlphaFoldDB" id="A0A956M380"/>
<evidence type="ECO:0000259" key="1">
    <source>
        <dbReference type="Pfam" id="PF13860"/>
    </source>
</evidence>
<protein>
    <submittedName>
        <fullName evidence="2">T9SS type A sorting domain-containing protein</fullName>
    </submittedName>
</protein>
<proteinExistence type="predicted"/>
<dbReference type="Proteomes" id="UP000697710">
    <property type="component" value="Unassembled WGS sequence"/>
</dbReference>
<feature type="non-terminal residue" evidence="2">
    <location>
        <position position="1"/>
    </location>
</feature>